<keyword evidence="7 10" id="KW-0443">Lipid metabolism</keyword>
<comment type="similarity">
    <text evidence="10">Belongs to the ELO family.</text>
</comment>
<proteinExistence type="inferred from homology"/>
<evidence type="ECO:0000256" key="2">
    <source>
        <dbReference type="ARBA" id="ARBA00022516"/>
    </source>
</evidence>
<comment type="catalytic activity">
    <reaction evidence="10">
        <text>a very-long-chain acyl-CoA + malonyl-CoA + H(+) = a very-long-chain 3-oxoacyl-CoA + CO2 + CoA</text>
        <dbReference type="Rhea" id="RHEA:32727"/>
        <dbReference type="ChEBI" id="CHEBI:15378"/>
        <dbReference type="ChEBI" id="CHEBI:16526"/>
        <dbReference type="ChEBI" id="CHEBI:57287"/>
        <dbReference type="ChEBI" id="CHEBI:57384"/>
        <dbReference type="ChEBI" id="CHEBI:90725"/>
        <dbReference type="ChEBI" id="CHEBI:90736"/>
        <dbReference type="EC" id="2.3.1.199"/>
    </reaction>
</comment>
<dbReference type="GO" id="GO:0030148">
    <property type="term" value="P:sphingolipid biosynthetic process"/>
    <property type="evidence" value="ECO:0007669"/>
    <property type="project" value="TreeGrafter"/>
</dbReference>
<dbReference type="GO" id="GO:0034626">
    <property type="term" value="P:fatty acid elongation, polyunsaturated fatty acid"/>
    <property type="evidence" value="ECO:0007669"/>
    <property type="project" value="TreeGrafter"/>
</dbReference>
<feature type="transmembrane region" description="Helical" evidence="10">
    <location>
        <begin position="229"/>
        <end position="249"/>
    </location>
</feature>
<evidence type="ECO:0000313" key="12">
    <source>
        <dbReference type="EMBL" id="KAK8397919.1"/>
    </source>
</evidence>
<dbReference type="AlphaFoldDB" id="A0AAW0UCR0"/>
<keyword evidence="6 10" id="KW-1133">Transmembrane helix</keyword>
<feature type="transmembrane region" description="Helical" evidence="10">
    <location>
        <begin position="150"/>
        <end position="168"/>
    </location>
</feature>
<feature type="transmembrane region" description="Helical" evidence="10">
    <location>
        <begin position="319"/>
        <end position="340"/>
    </location>
</feature>
<keyword evidence="9 10" id="KW-0275">Fatty acid biosynthesis</keyword>
<dbReference type="Proteomes" id="UP001487740">
    <property type="component" value="Unassembled WGS sequence"/>
</dbReference>
<reference evidence="12 13" key="1">
    <citation type="submission" date="2023-03" db="EMBL/GenBank/DDBJ databases">
        <title>High-quality genome of Scylla paramamosain provides insights in environmental adaptation.</title>
        <authorList>
            <person name="Zhang L."/>
        </authorList>
    </citation>
    <scope>NUCLEOTIDE SEQUENCE [LARGE SCALE GENOMIC DNA]</scope>
    <source>
        <strain evidence="12">LZ_2023a</strain>
        <tissue evidence="12">Muscle</tissue>
    </source>
</reference>
<evidence type="ECO:0000256" key="7">
    <source>
        <dbReference type="ARBA" id="ARBA00023098"/>
    </source>
</evidence>
<feature type="region of interest" description="Disordered" evidence="11">
    <location>
        <begin position="1"/>
        <end position="20"/>
    </location>
</feature>
<dbReference type="GO" id="GO:0042761">
    <property type="term" value="P:very long-chain fatty acid biosynthetic process"/>
    <property type="evidence" value="ECO:0007669"/>
    <property type="project" value="TreeGrafter"/>
</dbReference>
<keyword evidence="4 10" id="KW-0812">Transmembrane</keyword>
<evidence type="ECO:0000256" key="1">
    <source>
        <dbReference type="ARBA" id="ARBA00004141"/>
    </source>
</evidence>
<dbReference type="Pfam" id="PF01151">
    <property type="entry name" value="ELO"/>
    <property type="match status" value="1"/>
</dbReference>
<keyword evidence="2 10" id="KW-0444">Lipid biosynthesis</keyword>
<dbReference type="PANTHER" id="PTHR11157:SF69">
    <property type="entry name" value="ELONGATION OF VERY LONG CHAIN FATTY ACIDS PROTEIN 7"/>
    <property type="match status" value="1"/>
</dbReference>
<evidence type="ECO:0000256" key="6">
    <source>
        <dbReference type="ARBA" id="ARBA00022989"/>
    </source>
</evidence>
<keyword evidence="5 10" id="KW-0276">Fatty acid metabolism</keyword>
<feature type="transmembrane region" description="Helical" evidence="10">
    <location>
        <begin position="180"/>
        <end position="197"/>
    </location>
</feature>
<dbReference type="EC" id="2.3.1.199" evidence="10"/>
<evidence type="ECO:0000256" key="3">
    <source>
        <dbReference type="ARBA" id="ARBA00022679"/>
    </source>
</evidence>
<comment type="caution">
    <text evidence="12">The sequence shown here is derived from an EMBL/GenBank/DDBJ whole genome shotgun (WGS) entry which is preliminary data.</text>
</comment>
<feature type="transmembrane region" description="Helical" evidence="10">
    <location>
        <begin position="111"/>
        <end position="130"/>
    </location>
</feature>
<gene>
    <name evidence="12" type="ORF">O3P69_004613</name>
</gene>
<name>A0AAW0UCR0_SCYPA</name>
<evidence type="ECO:0000256" key="5">
    <source>
        <dbReference type="ARBA" id="ARBA00022832"/>
    </source>
</evidence>
<dbReference type="PANTHER" id="PTHR11157">
    <property type="entry name" value="FATTY ACID ACYL TRANSFERASE-RELATED"/>
    <property type="match status" value="1"/>
</dbReference>
<comment type="subcellular location">
    <subcellularLocation>
        <location evidence="1">Membrane</location>
        <topology evidence="1">Multi-pass membrane protein</topology>
    </subcellularLocation>
</comment>
<sequence>MIHNNEEKATPLPCLRVPGHPGNRQVPSSAVVQLSSATVAIPQLLLVSVSHWLSETLSGNGESSLPHQGSSAVLALPPTRCLLPCNSSRRCRLIQITSENELETLKQNGKWASIIALLTFMYGNMTVARQLPPDPRQKSWLMMQSPYPNLLVSLLYVYAVTVWAPRYMSKRKPVSGLRPYMMMYNAFQVVFSAYLFLEGGFAGWFTEYNWVCQKCDFSDNPNAIRMMNIGYWYLISKFIDFIDTVFFVLNKKTEHISLLHVSHHALMPVGLWFGVHFQPGGHSTLMGLLNSFVHTVMYLYYLLAAMGPRVRPFLWWKKYLTTLQMAQFTIVFFHALSLAFVECDVPVVPALVRWLCGQAVIFFVLFADFYAKAYRSKDRTKVNEKSNGFAKVSQGNGCDAGEKEEVAVASHKSLAAPFTCVPSGFQDVITERKHAYN</sequence>
<keyword evidence="13" id="KW-1185">Reference proteome</keyword>
<accession>A0AAW0UCR0</accession>
<feature type="transmembrane region" description="Helical" evidence="10">
    <location>
        <begin position="352"/>
        <end position="371"/>
    </location>
</feature>
<dbReference type="GO" id="GO:0019367">
    <property type="term" value="P:fatty acid elongation, saturated fatty acid"/>
    <property type="evidence" value="ECO:0007669"/>
    <property type="project" value="TreeGrafter"/>
</dbReference>
<evidence type="ECO:0000256" key="10">
    <source>
        <dbReference type="RuleBase" id="RU361115"/>
    </source>
</evidence>
<dbReference type="EMBL" id="JARAKH010000013">
    <property type="protein sequence ID" value="KAK8397919.1"/>
    <property type="molecule type" value="Genomic_DNA"/>
</dbReference>
<keyword evidence="8 10" id="KW-0472">Membrane</keyword>
<evidence type="ECO:0000256" key="4">
    <source>
        <dbReference type="ARBA" id="ARBA00022692"/>
    </source>
</evidence>
<comment type="caution">
    <text evidence="10">Lacks conserved residue(s) required for the propagation of feature annotation.</text>
</comment>
<feature type="transmembrane region" description="Helical" evidence="10">
    <location>
        <begin position="256"/>
        <end position="275"/>
    </location>
</feature>
<evidence type="ECO:0000256" key="11">
    <source>
        <dbReference type="SAM" id="MobiDB-lite"/>
    </source>
</evidence>
<feature type="transmembrane region" description="Helical" evidence="10">
    <location>
        <begin position="287"/>
        <end position="307"/>
    </location>
</feature>
<protein>
    <recommendedName>
        <fullName evidence="10">Elongation of very long chain fatty acids protein</fullName>
        <ecNumber evidence="10">2.3.1.199</ecNumber>
    </recommendedName>
    <alternativeName>
        <fullName evidence="10">Very-long-chain 3-oxoacyl-CoA synthase</fullName>
    </alternativeName>
</protein>
<organism evidence="12 13">
    <name type="scientific">Scylla paramamosain</name>
    <name type="common">Mud crab</name>
    <dbReference type="NCBI Taxonomy" id="85552"/>
    <lineage>
        <taxon>Eukaryota</taxon>
        <taxon>Metazoa</taxon>
        <taxon>Ecdysozoa</taxon>
        <taxon>Arthropoda</taxon>
        <taxon>Crustacea</taxon>
        <taxon>Multicrustacea</taxon>
        <taxon>Malacostraca</taxon>
        <taxon>Eumalacostraca</taxon>
        <taxon>Eucarida</taxon>
        <taxon>Decapoda</taxon>
        <taxon>Pleocyemata</taxon>
        <taxon>Brachyura</taxon>
        <taxon>Eubrachyura</taxon>
        <taxon>Portunoidea</taxon>
        <taxon>Portunidae</taxon>
        <taxon>Portuninae</taxon>
        <taxon>Scylla</taxon>
    </lineage>
</organism>
<dbReference type="GO" id="GO:0009922">
    <property type="term" value="F:fatty acid elongase activity"/>
    <property type="evidence" value="ECO:0007669"/>
    <property type="project" value="UniProtKB-EC"/>
</dbReference>
<dbReference type="GO" id="GO:0034625">
    <property type="term" value="P:fatty acid elongation, monounsaturated fatty acid"/>
    <property type="evidence" value="ECO:0007669"/>
    <property type="project" value="TreeGrafter"/>
</dbReference>
<evidence type="ECO:0000256" key="9">
    <source>
        <dbReference type="ARBA" id="ARBA00023160"/>
    </source>
</evidence>
<evidence type="ECO:0000256" key="8">
    <source>
        <dbReference type="ARBA" id="ARBA00023136"/>
    </source>
</evidence>
<dbReference type="InterPro" id="IPR002076">
    <property type="entry name" value="ELO_fam"/>
</dbReference>
<keyword evidence="3 10" id="KW-0808">Transferase</keyword>
<evidence type="ECO:0000313" key="13">
    <source>
        <dbReference type="Proteomes" id="UP001487740"/>
    </source>
</evidence>
<dbReference type="GO" id="GO:0005789">
    <property type="term" value="C:endoplasmic reticulum membrane"/>
    <property type="evidence" value="ECO:0007669"/>
    <property type="project" value="TreeGrafter"/>
</dbReference>